<keyword evidence="3" id="KW-1185">Reference proteome</keyword>
<organism evidence="2 3">
    <name type="scientific">Nocardiopsis mangrovi</name>
    <dbReference type="NCBI Taxonomy" id="1179818"/>
    <lineage>
        <taxon>Bacteria</taxon>
        <taxon>Bacillati</taxon>
        <taxon>Actinomycetota</taxon>
        <taxon>Actinomycetes</taxon>
        <taxon>Streptosporangiales</taxon>
        <taxon>Nocardiopsidaceae</taxon>
        <taxon>Nocardiopsis</taxon>
    </lineage>
</organism>
<dbReference type="RefSeq" id="WP_378571533.1">
    <property type="nucleotide sequence ID" value="NZ_JBHSFQ010000002.1"/>
</dbReference>
<dbReference type="Proteomes" id="UP001595923">
    <property type="component" value="Unassembled WGS sequence"/>
</dbReference>
<evidence type="ECO:0000313" key="2">
    <source>
        <dbReference type="EMBL" id="MFC4560957.1"/>
    </source>
</evidence>
<name>A0ABV9DQK1_9ACTN</name>
<evidence type="ECO:0000313" key="3">
    <source>
        <dbReference type="Proteomes" id="UP001595923"/>
    </source>
</evidence>
<feature type="region of interest" description="Disordered" evidence="1">
    <location>
        <begin position="20"/>
        <end position="45"/>
    </location>
</feature>
<protein>
    <submittedName>
        <fullName evidence="2">Uncharacterized protein</fullName>
    </submittedName>
</protein>
<feature type="compositionally biased region" description="Basic and acidic residues" evidence="1">
    <location>
        <begin position="22"/>
        <end position="40"/>
    </location>
</feature>
<accession>A0ABV9DQK1</accession>
<dbReference type="EMBL" id="JBHSFQ010000002">
    <property type="protein sequence ID" value="MFC4560957.1"/>
    <property type="molecule type" value="Genomic_DNA"/>
</dbReference>
<sequence>MSWRLARSLATLRAEINTAAPDRSKRSDGSIGDAAHRASASDHNPNAAGVVCAIDITHDPDAGADMAEVAEQLRAGGHPALKYLRRRQADHVPVHQGPPVGHHALAAPAGLFLCALRRGPVSGPRTPRGDRTVAYAM</sequence>
<reference evidence="3" key="1">
    <citation type="journal article" date="2019" name="Int. J. Syst. Evol. Microbiol.">
        <title>The Global Catalogue of Microorganisms (GCM) 10K type strain sequencing project: providing services to taxonomists for standard genome sequencing and annotation.</title>
        <authorList>
            <consortium name="The Broad Institute Genomics Platform"/>
            <consortium name="The Broad Institute Genome Sequencing Center for Infectious Disease"/>
            <person name="Wu L."/>
            <person name="Ma J."/>
        </authorList>
    </citation>
    <scope>NUCLEOTIDE SEQUENCE [LARGE SCALE GENOMIC DNA]</scope>
    <source>
        <strain evidence="3">XZYJ18</strain>
    </source>
</reference>
<comment type="caution">
    <text evidence="2">The sequence shown here is derived from an EMBL/GenBank/DDBJ whole genome shotgun (WGS) entry which is preliminary data.</text>
</comment>
<gene>
    <name evidence="2" type="ORF">ACFO4E_03695</name>
</gene>
<evidence type="ECO:0000256" key="1">
    <source>
        <dbReference type="SAM" id="MobiDB-lite"/>
    </source>
</evidence>
<proteinExistence type="predicted"/>